<sequence length="172" mass="19407">MNIFTGTDSRIGWGFRLGDRADFQVLVELGPQKYTQPLANEPNKVVSNKRNTLDDLASQLWAQRQEDKRQQQQQKESNQPPSEANSWIQSWSNGMKNKGPPQTIQTLQITEDEVKPGLGIGEIDAKSVIPEDRKSDIRTSYLTDKQIPVKVTVTSTTEKLYTTKESSSNIVE</sequence>
<organism evidence="2 3">
    <name type="scientific">Cryptolaemus montrouzieri</name>
    <dbReference type="NCBI Taxonomy" id="559131"/>
    <lineage>
        <taxon>Eukaryota</taxon>
        <taxon>Metazoa</taxon>
        <taxon>Ecdysozoa</taxon>
        <taxon>Arthropoda</taxon>
        <taxon>Hexapoda</taxon>
        <taxon>Insecta</taxon>
        <taxon>Pterygota</taxon>
        <taxon>Neoptera</taxon>
        <taxon>Endopterygota</taxon>
        <taxon>Coleoptera</taxon>
        <taxon>Polyphaga</taxon>
        <taxon>Cucujiformia</taxon>
        <taxon>Coccinelloidea</taxon>
        <taxon>Coccinellidae</taxon>
        <taxon>Scymninae</taxon>
        <taxon>Scymnini</taxon>
        <taxon>Cryptolaemus</taxon>
    </lineage>
</organism>
<reference evidence="2 3" key="1">
    <citation type="journal article" date="2021" name="BMC Biol.">
        <title>Horizontally acquired antibacterial genes associated with adaptive radiation of ladybird beetles.</title>
        <authorList>
            <person name="Li H.S."/>
            <person name="Tang X.F."/>
            <person name="Huang Y.H."/>
            <person name="Xu Z.Y."/>
            <person name="Chen M.L."/>
            <person name="Du X.Y."/>
            <person name="Qiu B.Y."/>
            <person name="Chen P.T."/>
            <person name="Zhang W."/>
            <person name="Slipinski A."/>
            <person name="Escalona H.E."/>
            <person name="Waterhouse R.M."/>
            <person name="Zwick A."/>
            <person name="Pang H."/>
        </authorList>
    </citation>
    <scope>NUCLEOTIDE SEQUENCE [LARGE SCALE GENOMIC DNA]</scope>
    <source>
        <strain evidence="2">SYSU2018</strain>
    </source>
</reference>
<dbReference type="EMBL" id="JABFTP020000042">
    <property type="protein sequence ID" value="KAL3272003.1"/>
    <property type="molecule type" value="Genomic_DNA"/>
</dbReference>
<evidence type="ECO:0000313" key="3">
    <source>
        <dbReference type="Proteomes" id="UP001516400"/>
    </source>
</evidence>
<feature type="compositionally biased region" description="Polar residues" evidence="1">
    <location>
        <begin position="83"/>
        <end position="102"/>
    </location>
</feature>
<comment type="caution">
    <text evidence="2">The sequence shown here is derived from an EMBL/GenBank/DDBJ whole genome shotgun (WGS) entry which is preliminary data.</text>
</comment>
<accession>A0ABD2MZZ7</accession>
<protein>
    <submittedName>
        <fullName evidence="2">Uncharacterized protein</fullName>
    </submittedName>
</protein>
<evidence type="ECO:0000313" key="2">
    <source>
        <dbReference type="EMBL" id="KAL3272003.1"/>
    </source>
</evidence>
<gene>
    <name evidence="2" type="ORF">HHI36_022471</name>
</gene>
<feature type="compositionally biased region" description="Low complexity" evidence="1">
    <location>
        <begin position="71"/>
        <end position="82"/>
    </location>
</feature>
<dbReference type="Proteomes" id="UP001516400">
    <property type="component" value="Unassembled WGS sequence"/>
</dbReference>
<keyword evidence="3" id="KW-1185">Reference proteome</keyword>
<feature type="region of interest" description="Disordered" evidence="1">
    <location>
        <begin position="62"/>
        <end position="102"/>
    </location>
</feature>
<evidence type="ECO:0000256" key="1">
    <source>
        <dbReference type="SAM" id="MobiDB-lite"/>
    </source>
</evidence>
<name>A0ABD2MZZ7_9CUCU</name>
<proteinExistence type="predicted"/>
<dbReference type="AlphaFoldDB" id="A0ABD2MZZ7"/>